<keyword evidence="3" id="KW-1185">Reference proteome</keyword>
<gene>
    <name evidence="2" type="ORF">J1902_17960</name>
</gene>
<feature type="domain" description="Helicase-associated" evidence="1">
    <location>
        <begin position="79"/>
        <end position="138"/>
    </location>
</feature>
<sequence>MKTDELAKELAAAAGLDPAGERFLMYLAGVPARRMAELAGVHPNAVHGVLRPYIVAVPGLKELHQSRVPGPRPEHDVPRQWLERLEGVLAHLSEHGELPYDNHKTSEGAALGRWLTTQRRHLRRGALSPQQIELLDHLRGWRATRRWSQTRDRNDLRVTQLAAFRLEHGRWPSHKAADPEERLIGVWLHGRRQAAANGALAVDLHERLDAETPGWRGRQFPARKQL</sequence>
<reference evidence="2" key="1">
    <citation type="submission" date="2021-03" db="EMBL/GenBank/DDBJ databases">
        <title>A new species, PO-11, isolated from a karst cave deposit.</title>
        <authorList>
            <person name="Zhaoxiaoyong W."/>
        </authorList>
    </citation>
    <scope>NUCLEOTIDE SEQUENCE</scope>
    <source>
        <strain evidence="2">PO-11</strain>
    </source>
</reference>
<dbReference type="Pfam" id="PF03457">
    <property type="entry name" value="HA"/>
    <property type="match status" value="1"/>
</dbReference>
<evidence type="ECO:0000313" key="2">
    <source>
        <dbReference type="EMBL" id="MBO1269823.1"/>
    </source>
</evidence>
<protein>
    <submittedName>
        <fullName evidence="2">Helicase associated domain-containing protein</fullName>
    </submittedName>
</protein>
<evidence type="ECO:0000313" key="3">
    <source>
        <dbReference type="Proteomes" id="UP000664164"/>
    </source>
</evidence>
<accession>A0A939HKH1</accession>
<dbReference type="Gene3D" id="6.10.140.530">
    <property type="match status" value="1"/>
</dbReference>
<dbReference type="RefSeq" id="WP_207617745.1">
    <property type="nucleotide sequence ID" value="NZ_JAFNLL010000060.1"/>
</dbReference>
<comment type="caution">
    <text evidence="2">The sequence shown here is derived from an EMBL/GenBank/DDBJ whole genome shotgun (WGS) entry which is preliminary data.</text>
</comment>
<dbReference type="EMBL" id="JAFNLL010000060">
    <property type="protein sequence ID" value="MBO1269823.1"/>
    <property type="molecule type" value="Genomic_DNA"/>
</dbReference>
<dbReference type="Proteomes" id="UP000664164">
    <property type="component" value="Unassembled WGS sequence"/>
</dbReference>
<name>A0A939HKH1_9MICC</name>
<evidence type="ECO:0000259" key="1">
    <source>
        <dbReference type="Pfam" id="PF03457"/>
    </source>
</evidence>
<organism evidence="2 3">
    <name type="scientific">Arthrobacter cavernae</name>
    <dbReference type="NCBI Taxonomy" id="2817681"/>
    <lineage>
        <taxon>Bacteria</taxon>
        <taxon>Bacillati</taxon>
        <taxon>Actinomycetota</taxon>
        <taxon>Actinomycetes</taxon>
        <taxon>Micrococcales</taxon>
        <taxon>Micrococcaceae</taxon>
        <taxon>Arthrobacter</taxon>
    </lineage>
</organism>
<dbReference type="AlphaFoldDB" id="A0A939HKH1"/>
<proteinExistence type="predicted"/>
<dbReference type="InterPro" id="IPR005114">
    <property type="entry name" value="Helicase_assoc"/>
</dbReference>